<feature type="region of interest" description="Disordered" evidence="1">
    <location>
        <begin position="1"/>
        <end position="177"/>
    </location>
</feature>
<feature type="non-terminal residue" evidence="2">
    <location>
        <position position="177"/>
    </location>
</feature>
<feature type="compositionally biased region" description="Basic and acidic residues" evidence="1">
    <location>
        <begin position="19"/>
        <end position="34"/>
    </location>
</feature>
<dbReference type="AlphaFoldDB" id="A0A1B6IDE6"/>
<proteinExistence type="predicted"/>
<name>A0A1B6IDE6_9HEMI</name>
<feature type="compositionally biased region" description="Basic and acidic residues" evidence="1">
    <location>
        <begin position="108"/>
        <end position="123"/>
    </location>
</feature>
<organism evidence="2">
    <name type="scientific">Homalodisca liturata</name>
    <dbReference type="NCBI Taxonomy" id="320908"/>
    <lineage>
        <taxon>Eukaryota</taxon>
        <taxon>Metazoa</taxon>
        <taxon>Ecdysozoa</taxon>
        <taxon>Arthropoda</taxon>
        <taxon>Hexapoda</taxon>
        <taxon>Insecta</taxon>
        <taxon>Pterygota</taxon>
        <taxon>Neoptera</taxon>
        <taxon>Paraneoptera</taxon>
        <taxon>Hemiptera</taxon>
        <taxon>Auchenorrhyncha</taxon>
        <taxon>Membracoidea</taxon>
        <taxon>Cicadellidae</taxon>
        <taxon>Cicadellinae</taxon>
        <taxon>Proconiini</taxon>
        <taxon>Homalodisca</taxon>
    </lineage>
</organism>
<evidence type="ECO:0000256" key="1">
    <source>
        <dbReference type="SAM" id="MobiDB-lite"/>
    </source>
</evidence>
<sequence length="177" mass="19820">TDSEEGDKSILQPVFKRPCYTDRTEPMDRSEIDQRSSYSYHPRSPSCSPPPQSSVDPCWTEEPFAKGHTLRSPAGASEELQGGKQRQARTDSEEGDKSILQPVFKRPCYTDRTEPMDRSEIDQRSSYSYHPRSPSCSPPPQSSVDPCWTEEPFAKGHTLRSPAGASEELQGGKQRQA</sequence>
<feature type="compositionally biased region" description="Low complexity" evidence="1">
    <location>
        <begin position="124"/>
        <end position="135"/>
    </location>
</feature>
<feature type="non-terminal residue" evidence="2">
    <location>
        <position position="1"/>
    </location>
</feature>
<accession>A0A1B6IDE6</accession>
<dbReference type="EMBL" id="GECU01022748">
    <property type="protein sequence ID" value="JAS84958.1"/>
    <property type="molecule type" value="Transcribed_RNA"/>
</dbReference>
<evidence type="ECO:0000313" key="2">
    <source>
        <dbReference type="EMBL" id="JAS84958.1"/>
    </source>
</evidence>
<feature type="compositionally biased region" description="Basic and acidic residues" evidence="1">
    <location>
        <begin position="88"/>
        <end position="97"/>
    </location>
</feature>
<reference evidence="2" key="1">
    <citation type="submission" date="2015-11" db="EMBL/GenBank/DDBJ databases">
        <title>De novo transcriptome assembly of four potential Pierce s Disease insect vectors from Arizona vineyards.</title>
        <authorList>
            <person name="Tassone E.E."/>
        </authorList>
    </citation>
    <scope>NUCLEOTIDE SEQUENCE</scope>
</reference>
<gene>
    <name evidence="2" type="ORF">g.56942</name>
</gene>
<feature type="compositionally biased region" description="Low complexity" evidence="1">
    <location>
        <begin position="35"/>
        <end position="46"/>
    </location>
</feature>
<protein>
    <submittedName>
        <fullName evidence="2">Uncharacterized protein</fullName>
    </submittedName>
</protein>